<dbReference type="FunFam" id="3.30.70.580:FF:000005">
    <property type="entry name" value="Pseudouridine synthase"/>
    <property type="match status" value="1"/>
</dbReference>
<reference evidence="6 7" key="1">
    <citation type="submission" date="2018-11" db="EMBL/GenBank/DDBJ databases">
        <title>Novel Erysipelotrichaceae bacterium isolated from small intestine of a swine.</title>
        <authorList>
            <person name="Kim J.S."/>
            <person name="Choe H."/>
            <person name="Lee Y.R."/>
            <person name="Kim K.M."/>
            <person name="Park D.S."/>
        </authorList>
    </citation>
    <scope>NUCLEOTIDE SEQUENCE [LARGE SCALE GENOMIC DNA]</scope>
    <source>
        <strain evidence="6 7">SG0102</strain>
    </source>
</reference>
<evidence type="ECO:0000259" key="5">
    <source>
        <dbReference type="SMART" id="SM00363"/>
    </source>
</evidence>
<feature type="domain" description="RNA-binding S4" evidence="5">
    <location>
        <begin position="2"/>
        <end position="64"/>
    </location>
</feature>
<dbReference type="SMART" id="SM00363">
    <property type="entry name" value="S4"/>
    <property type="match status" value="1"/>
</dbReference>
<organism evidence="6 7">
    <name type="scientific">Intestinibaculum porci</name>
    <dbReference type="NCBI Taxonomy" id="2487118"/>
    <lineage>
        <taxon>Bacteria</taxon>
        <taxon>Bacillati</taxon>
        <taxon>Bacillota</taxon>
        <taxon>Erysipelotrichia</taxon>
        <taxon>Erysipelotrichales</taxon>
        <taxon>Erysipelotrichaceae</taxon>
        <taxon>Intestinibaculum</taxon>
    </lineage>
</organism>
<evidence type="ECO:0000256" key="1">
    <source>
        <dbReference type="ARBA" id="ARBA00008348"/>
    </source>
</evidence>
<evidence type="ECO:0000256" key="2">
    <source>
        <dbReference type="ARBA" id="ARBA00023235"/>
    </source>
</evidence>
<dbReference type="PANTHER" id="PTHR47683:SF2">
    <property type="entry name" value="RNA-BINDING S4 DOMAIN-CONTAINING PROTEIN"/>
    <property type="match status" value="1"/>
</dbReference>
<dbReference type="GO" id="GO:0120159">
    <property type="term" value="F:rRNA pseudouridine synthase activity"/>
    <property type="evidence" value="ECO:0007669"/>
    <property type="project" value="UniProtKB-ARBA"/>
</dbReference>
<dbReference type="Gene3D" id="3.30.70.1560">
    <property type="entry name" value="Alpha-L RNA-binding motif"/>
    <property type="match status" value="1"/>
</dbReference>
<dbReference type="SUPFAM" id="SSF55120">
    <property type="entry name" value="Pseudouridine synthase"/>
    <property type="match status" value="1"/>
</dbReference>
<dbReference type="Pfam" id="PF00849">
    <property type="entry name" value="PseudoU_synth_2"/>
    <property type="match status" value="1"/>
</dbReference>
<dbReference type="FunFam" id="3.10.290.10:FF:000003">
    <property type="entry name" value="Pseudouridine synthase"/>
    <property type="match status" value="1"/>
</dbReference>
<dbReference type="AlphaFoldDB" id="A0A3G9JP56"/>
<comment type="similarity">
    <text evidence="1 4">Belongs to the pseudouridine synthase RsuA family.</text>
</comment>
<dbReference type="CDD" id="cd02870">
    <property type="entry name" value="PseudoU_synth_RsuA_like"/>
    <property type="match status" value="1"/>
</dbReference>
<dbReference type="PROSITE" id="PS01149">
    <property type="entry name" value="PSI_RSU"/>
    <property type="match status" value="1"/>
</dbReference>
<name>A0A3G9JP56_9FIRM</name>
<evidence type="ECO:0000313" key="7">
    <source>
        <dbReference type="Proteomes" id="UP000268059"/>
    </source>
</evidence>
<keyword evidence="3" id="KW-0694">RNA-binding</keyword>
<dbReference type="Gene3D" id="3.10.290.10">
    <property type="entry name" value="RNA-binding S4 domain"/>
    <property type="match status" value="1"/>
</dbReference>
<dbReference type="InterPro" id="IPR000748">
    <property type="entry name" value="PsdUridine_synth_RsuA/RluB/E/F"/>
</dbReference>
<dbReference type="InterPro" id="IPR020094">
    <property type="entry name" value="TruA/RsuA/RluB/E/F_N"/>
</dbReference>
<dbReference type="GO" id="GO:0000455">
    <property type="term" value="P:enzyme-directed rRNA pseudouridine synthesis"/>
    <property type="evidence" value="ECO:0007669"/>
    <property type="project" value="UniProtKB-ARBA"/>
</dbReference>
<sequence>MERLQKVIAQAGVASRRKAEELIKQGRVKVNGVVCDTLGTKVDGSDTIMVDGKLVNKEEKQYYLFYKPKGVVTTMHDEKGRVCVADFFKDVDARVYPVGRLDYDTTGALFMTNDGNFANLMMHPSSHVSKIYEVVVAGNFTDQERKTMEKGIYLEGTKTLPCRIKINGYNNGVTMLMIRLQEGKNRQVKKMFESMGHEVKRLHRMMIGDIDLKGMEPGMYRRLTVHEVRVLTNLATKKKNK</sequence>
<dbReference type="InterPro" id="IPR006145">
    <property type="entry name" value="PsdUridine_synth_RsuA/RluA"/>
</dbReference>
<dbReference type="Pfam" id="PF01479">
    <property type="entry name" value="S4"/>
    <property type="match status" value="1"/>
</dbReference>
<dbReference type="SUPFAM" id="SSF55174">
    <property type="entry name" value="Alpha-L RNA-binding motif"/>
    <property type="match status" value="1"/>
</dbReference>
<dbReference type="InterPro" id="IPR002942">
    <property type="entry name" value="S4_RNA-bd"/>
</dbReference>
<dbReference type="EC" id="5.4.99.-" evidence="4"/>
<keyword evidence="7" id="KW-1185">Reference proteome</keyword>
<accession>A0A3G9JP56</accession>
<dbReference type="InParanoid" id="A0A3G9JP56"/>
<dbReference type="PROSITE" id="PS50889">
    <property type="entry name" value="S4"/>
    <property type="match status" value="1"/>
</dbReference>
<dbReference type="InterPro" id="IPR050343">
    <property type="entry name" value="RsuA_PseudoU_synthase"/>
</dbReference>
<dbReference type="PANTHER" id="PTHR47683">
    <property type="entry name" value="PSEUDOURIDINE SYNTHASE FAMILY PROTEIN-RELATED"/>
    <property type="match status" value="1"/>
</dbReference>
<dbReference type="OrthoDB" id="9807213at2"/>
<dbReference type="InterPro" id="IPR042092">
    <property type="entry name" value="PsdUridine_s_RsuA/RluB/E/F_cat"/>
</dbReference>
<evidence type="ECO:0000313" key="6">
    <source>
        <dbReference type="EMBL" id="BBH26028.1"/>
    </source>
</evidence>
<dbReference type="CDD" id="cd00165">
    <property type="entry name" value="S4"/>
    <property type="match status" value="1"/>
</dbReference>
<dbReference type="FunCoup" id="A0A3G9JP56">
    <property type="interactions" value="351"/>
</dbReference>
<evidence type="ECO:0000256" key="4">
    <source>
        <dbReference type="RuleBase" id="RU003887"/>
    </source>
</evidence>
<keyword evidence="2 4" id="KW-0413">Isomerase</keyword>
<dbReference type="Gene3D" id="3.30.70.580">
    <property type="entry name" value="Pseudouridine synthase I, catalytic domain, N-terminal subdomain"/>
    <property type="match status" value="1"/>
</dbReference>
<dbReference type="NCBIfam" id="TIGR00093">
    <property type="entry name" value="pseudouridine synthase"/>
    <property type="match status" value="1"/>
</dbReference>
<dbReference type="InterPro" id="IPR036986">
    <property type="entry name" value="S4_RNA-bd_sf"/>
</dbReference>
<gene>
    <name evidence="6" type="primary">rluB</name>
    <name evidence="6" type="ORF">SG0102_09620</name>
</gene>
<dbReference type="InterPro" id="IPR018496">
    <property type="entry name" value="PsdUridine_synth_RsuA/RluB_CS"/>
</dbReference>
<protein>
    <recommendedName>
        <fullName evidence="4">Pseudouridine synthase</fullName>
        <ecNumber evidence="4">5.4.99.-</ecNumber>
    </recommendedName>
</protein>
<dbReference type="GO" id="GO:0003723">
    <property type="term" value="F:RNA binding"/>
    <property type="evidence" value="ECO:0007669"/>
    <property type="project" value="UniProtKB-KW"/>
</dbReference>
<evidence type="ECO:0000256" key="3">
    <source>
        <dbReference type="PROSITE-ProRule" id="PRU00182"/>
    </source>
</evidence>
<dbReference type="InterPro" id="IPR020103">
    <property type="entry name" value="PsdUridine_synth_cat_dom_sf"/>
</dbReference>
<dbReference type="Proteomes" id="UP000268059">
    <property type="component" value="Chromosome"/>
</dbReference>
<dbReference type="EMBL" id="AP019309">
    <property type="protein sequence ID" value="BBH26028.1"/>
    <property type="molecule type" value="Genomic_DNA"/>
</dbReference>
<dbReference type="KEGG" id="ebm:SG0102_09620"/>
<proteinExistence type="inferred from homology"/>
<dbReference type="RefSeq" id="WP_125118936.1">
    <property type="nucleotide sequence ID" value="NZ_AP019309.1"/>
</dbReference>